<evidence type="ECO:0000313" key="4">
    <source>
        <dbReference type="Proteomes" id="UP000325672"/>
    </source>
</evidence>
<protein>
    <submittedName>
        <fullName evidence="3">Uncharacterized protein</fullName>
    </submittedName>
</protein>
<keyword evidence="4" id="KW-1185">Reference proteome</keyword>
<dbReference type="GeneID" id="43635826"/>
<feature type="compositionally biased region" description="Basic and acidic residues" evidence="1">
    <location>
        <begin position="141"/>
        <end position="154"/>
    </location>
</feature>
<feature type="region of interest" description="Disordered" evidence="1">
    <location>
        <begin position="131"/>
        <end position="154"/>
    </location>
</feature>
<dbReference type="Proteomes" id="UP000325672">
    <property type="component" value="Unassembled WGS sequence"/>
</dbReference>
<dbReference type="RefSeq" id="XP_031918192.1">
    <property type="nucleotide sequence ID" value="XM_032051616.1"/>
</dbReference>
<sequence length="154" mass="17451">MSWISAITTVSQWILLYPVTFLIYYGYGILQLLVTPLVKLGQFALHCTLWPFNIILKFEVRKYLNCISHQRTTCLSPIPQMGMVVDILTGFFDLCFGSHTHWGITGAAIVLYEFLYCGNFEPVPGANLPFTSSTPSLSGRRHQETEEKRSGKKI</sequence>
<keyword evidence="2" id="KW-0472">Membrane</keyword>
<organism evidence="3 4">
    <name type="scientific">Aspergillus pseudotamarii</name>
    <dbReference type="NCBI Taxonomy" id="132259"/>
    <lineage>
        <taxon>Eukaryota</taxon>
        <taxon>Fungi</taxon>
        <taxon>Dikarya</taxon>
        <taxon>Ascomycota</taxon>
        <taxon>Pezizomycotina</taxon>
        <taxon>Eurotiomycetes</taxon>
        <taxon>Eurotiomycetidae</taxon>
        <taxon>Eurotiales</taxon>
        <taxon>Aspergillaceae</taxon>
        <taxon>Aspergillus</taxon>
        <taxon>Aspergillus subgen. Circumdati</taxon>
    </lineage>
</organism>
<evidence type="ECO:0000313" key="3">
    <source>
        <dbReference type="EMBL" id="KAE8142129.1"/>
    </source>
</evidence>
<dbReference type="EMBL" id="ML743555">
    <property type="protein sequence ID" value="KAE8142129.1"/>
    <property type="molecule type" value="Genomic_DNA"/>
</dbReference>
<proteinExistence type="predicted"/>
<feature type="transmembrane region" description="Helical" evidence="2">
    <location>
        <begin position="12"/>
        <end position="34"/>
    </location>
</feature>
<keyword evidence="2" id="KW-1133">Transmembrane helix</keyword>
<accession>A0A5N6T7E2</accession>
<evidence type="ECO:0000256" key="2">
    <source>
        <dbReference type="SAM" id="Phobius"/>
    </source>
</evidence>
<reference evidence="3 4" key="1">
    <citation type="submission" date="2019-04" db="EMBL/GenBank/DDBJ databases">
        <title>Friends and foes A comparative genomics study of 23 Aspergillus species from section Flavi.</title>
        <authorList>
            <consortium name="DOE Joint Genome Institute"/>
            <person name="Kjaerbolling I."/>
            <person name="Vesth T."/>
            <person name="Frisvad J.C."/>
            <person name="Nybo J.L."/>
            <person name="Theobald S."/>
            <person name="Kildgaard S."/>
            <person name="Isbrandt T."/>
            <person name="Kuo A."/>
            <person name="Sato A."/>
            <person name="Lyhne E.K."/>
            <person name="Kogle M.E."/>
            <person name="Wiebenga A."/>
            <person name="Kun R.S."/>
            <person name="Lubbers R.J."/>
            <person name="Makela M.R."/>
            <person name="Barry K."/>
            <person name="Chovatia M."/>
            <person name="Clum A."/>
            <person name="Daum C."/>
            <person name="Haridas S."/>
            <person name="He G."/>
            <person name="LaButti K."/>
            <person name="Lipzen A."/>
            <person name="Mondo S."/>
            <person name="Riley R."/>
            <person name="Salamov A."/>
            <person name="Simmons B.A."/>
            <person name="Magnuson J.K."/>
            <person name="Henrissat B."/>
            <person name="Mortensen U.H."/>
            <person name="Larsen T.O."/>
            <person name="Devries R.P."/>
            <person name="Grigoriev I.V."/>
            <person name="Machida M."/>
            <person name="Baker S.E."/>
            <person name="Andersen M.R."/>
        </authorList>
    </citation>
    <scope>NUCLEOTIDE SEQUENCE [LARGE SCALE GENOMIC DNA]</scope>
    <source>
        <strain evidence="3 4">CBS 117625</strain>
    </source>
</reference>
<name>A0A5N6T7E2_ASPPS</name>
<dbReference type="AlphaFoldDB" id="A0A5N6T7E2"/>
<dbReference type="OrthoDB" id="4499303at2759"/>
<gene>
    <name evidence="3" type="ORF">BDV38DRAFT_150550</name>
</gene>
<keyword evidence="2" id="KW-0812">Transmembrane</keyword>
<evidence type="ECO:0000256" key="1">
    <source>
        <dbReference type="SAM" id="MobiDB-lite"/>
    </source>
</evidence>